<protein>
    <submittedName>
        <fullName evidence="1">Uncharacterized protein</fullName>
    </submittedName>
</protein>
<accession>A0A1W1W6R7</accession>
<name>A0A1W1W6R7_SULTA</name>
<dbReference type="Proteomes" id="UP000192660">
    <property type="component" value="Unassembled WGS sequence"/>
</dbReference>
<dbReference type="EMBL" id="FWWY01000001">
    <property type="protein sequence ID" value="SMC01955.1"/>
    <property type="molecule type" value="Genomic_DNA"/>
</dbReference>
<keyword evidence="2" id="KW-1185">Reference proteome</keyword>
<dbReference type="OrthoDB" id="9976308at2"/>
<gene>
    <name evidence="1" type="ORF">SAMN00768000_0182</name>
</gene>
<organism evidence="1 2">
    <name type="scientific">Sulfobacillus thermosulfidooxidans (strain DSM 9293 / VKM B-1269 / AT-1)</name>
    <dbReference type="NCBI Taxonomy" id="929705"/>
    <lineage>
        <taxon>Bacteria</taxon>
        <taxon>Bacillati</taxon>
        <taxon>Bacillota</taxon>
        <taxon>Clostridia</taxon>
        <taxon>Eubacteriales</taxon>
        <taxon>Clostridiales Family XVII. Incertae Sedis</taxon>
        <taxon>Sulfobacillus</taxon>
    </lineage>
</organism>
<reference evidence="2" key="1">
    <citation type="submission" date="2017-04" db="EMBL/GenBank/DDBJ databases">
        <authorList>
            <person name="Varghese N."/>
            <person name="Submissions S."/>
        </authorList>
    </citation>
    <scope>NUCLEOTIDE SEQUENCE [LARGE SCALE GENOMIC DNA]</scope>
    <source>
        <strain evidence="2">DSM 9293</strain>
    </source>
</reference>
<sequence length="73" mass="8315">MSLREQLSGARWVQYDADTDLTFAWFGGHGVHVYRDSGDEMDFFNVRSAQNHVSLDEVIAAVHDKIAQYHDMG</sequence>
<proteinExistence type="predicted"/>
<evidence type="ECO:0000313" key="2">
    <source>
        <dbReference type="Proteomes" id="UP000192660"/>
    </source>
</evidence>
<dbReference type="RefSeq" id="WP_084660701.1">
    <property type="nucleotide sequence ID" value="NZ_FWWY01000001.1"/>
</dbReference>
<evidence type="ECO:0000313" key="1">
    <source>
        <dbReference type="EMBL" id="SMC01955.1"/>
    </source>
</evidence>
<dbReference type="AlphaFoldDB" id="A0A1W1W6R7"/>